<evidence type="ECO:0000313" key="3">
    <source>
        <dbReference type="Proteomes" id="UP000548304"/>
    </source>
</evidence>
<dbReference type="PROSITE" id="PS51819">
    <property type="entry name" value="VOC"/>
    <property type="match status" value="1"/>
</dbReference>
<dbReference type="RefSeq" id="WP_179536192.1">
    <property type="nucleotide sequence ID" value="NZ_JACBYW010000005.1"/>
</dbReference>
<keyword evidence="3" id="KW-1185">Reference proteome</keyword>
<proteinExistence type="predicted"/>
<evidence type="ECO:0000313" key="2">
    <source>
        <dbReference type="EMBL" id="NYH79832.1"/>
    </source>
</evidence>
<dbReference type="Pfam" id="PF22677">
    <property type="entry name" value="Ble-like_N"/>
    <property type="match status" value="1"/>
</dbReference>
<name>A0A852Z1G3_9ACTN</name>
<comment type="caution">
    <text evidence="2">The sequence shown here is derived from an EMBL/GenBank/DDBJ whole genome shotgun (WGS) entry which is preliminary data.</text>
</comment>
<protein>
    <recommendedName>
        <fullName evidence="1">VOC domain-containing protein</fullName>
    </recommendedName>
</protein>
<organism evidence="2 3">
    <name type="scientific">Actinopolyspora biskrensis</name>
    <dbReference type="NCBI Taxonomy" id="1470178"/>
    <lineage>
        <taxon>Bacteria</taxon>
        <taxon>Bacillati</taxon>
        <taxon>Actinomycetota</taxon>
        <taxon>Actinomycetes</taxon>
        <taxon>Actinopolysporales</taxon>
        <taxon>Actinopolysporaceae</taxon>
        <taxon>Actinopolyspora</taxon>
    </lineage>
</organism>
<dbReference type="SUPFAM" id="SSF54593">
    <property type="entry name" value="Glyoxalase/Bleomycin resistance protein/Dihydroxybiphenyl dioxygenase"/>
    <property type="match status" value="1"/>
</dbReference>
<accession>A0A852Z1G3</accession>
<dbReference type="Proteomes" id="UP000548304">
    <property type="component" value="Unassembled WGS sequence"/>
</dbReference>
<sequence length="136" mass="15180">MSTKLFLNLPVKDLNRSVGFFERLGFSFDPNFTDESATCMIVGDGIFVMLLTEPFFETFTRKSVADANSTTEAITCLGLESRQRVDELVDEAFEAGAGTANEVMDEGFMYLRSFQDLDGHIWEVAWMDPEQVVPGG</sequence>
<gene>
    <name evidence="2" type="ORF">FHR84_003170</name>
</gene>
<evidence type="ECO:0000259" key="1">
    <source>
        <dbReference type="PROSITE" id="PS51819"/>
    </source>
</evidence>
<dbReference type="Gene3D" id="3.10.180.10">
    <property type="entry name" value="2,3-Dihydroxybiphenyl 1,2-Dioxygenase, domain 1"/>
    <property type="match status" value="1"/>
</dbReference>
<feature type="domain" description="VOC" evidence="1">
    <location>
        <begin position="3"/>
        <end position="127"/>
    </location>
</feature>
<dbReference type="InterPro" id="IPR037523">
    <property type="entry name" value="VOC_core"/>
</dbReference>
<dbReference type="InterPro" id="IPR053863">
    <property type="entry name" value="Glyoxy/Ble-like_N"/>
</dbReference>
<dbReference type="PANTHER" id="PTHR36503">
    <property type="entry name" value="BLR2520 PROTEIN"/>
    <property type="match status" value="1"/>
</dbReference>
<dbReference type="EMBL" id="JACBYW010000005">
    <property type="protein sequence ID" value="NYH79832.1"/>
    <property type="molecule type" value="Genomic_DNA"/>
</dbReference>
<reference evidence="2 3" key="1">
    <citation type="submission" date="2020-07" db="EMBL/GenBank/DDBJ databases">
        <title>Genomic Encyclopedia of Type Strains, Phase III (KMG-III): the genomes of soil and plant-associated and newly described type strains.</title>
        <authorList>
            <person name="Whitman W."/>
        </authorList>
    </citation>
    <scope>NUCLEOTIDE SEQUENCE [LARGE SCALE GENOMIC DNA]</scope>
    <source>
        <strain evidence="2 3">CECT 8576</strain>
    </source>
</reference>
<dbReference type="InterPro" id="IPR029068">
    <property type="entry name" value="Glyas_Bleomycin-R_OHBP_Dase"/>
</dbReference>
<dbReference type="AlphaFoldDB" id="A0A852Z1G3"/>
<dbReference type="PANTHER" id="PTHR36503:SF2">
    <property type="entry name" value="BLR2408 PROTEIN"/>
    <property type="match status" value="1"/>
</dbReference>